<gene>
    <name evidence="7" type="ORF">SAMN05421791_1033</name>
</gene>
<evidence type="ECO:0000256" key="2">
    <source>
        <dbReference type="ARBA" id="ARBA00022603"/>
    </source>
</evidence>
<evidence type="ECO:0000313" key="8">
    <source>
        <dbReference type="Proteomes" id="UP000199708"/>
    </source>
</evidence>
<keyword evidence="4" id="KW-0949">S-adenosyl-L-methionine</keyword>
<keyword evidence="2 7" id="KW-0489">Methyltransferase</keyword>
<dbReference type="STRING" id="120956.SAMN05421791_1033"/>
<dbReference type="RefSeq" id="WP_090289417.1">
    <property type="nucleotide sequence ID" value="NZ_FNCK01000003.1"/>
</dbReference>
<dbReference type="GO" id="GO:0032259">
    <property type="term" value="P:methylation"/>
    <property type="evidence" value="ECO:0007669"/>
    <property type="project" value="UniProtKB-KW"/>
</dbReference>
<protein>
    <recommendedName>
        <fullName evidence="1">site-specific DNA-methyltransferase (adenine-specific)</fullName>
        <ecNumber evidence="1">2.1.1.72</ecNumber>
    </recommendedName>
</protein>
<dbReference type="GO" id="GO:0006304">
    <property type="term" value="P:DNA modification"/>
    <property type="evidence" value="ECO:0007669"/>
    <property type="project" value="InterPro"/>
</dbReference>
<dbReference type="EMBL" id="FNCK01000003">
    <property type="protein sequence ID" value="SDG08889.1"/>
    <property type="molecule type" value="Genomic_DNA"/>
</dbReference>
<keyword evidence="3" id="KW-0808">Transferase</keyword>
<dbReference type="InterPro" id="IPR011639">
    <property type="entry name" value="MethylTrfase_TaqI-like_dom"/>
</dbReference>
<reference evidence="7 8" key="1">
    <citation type="submission" date="2016-10" db="EMBL/GenBank/DDBJ databases">
        <authorList>
            <person name="de Groot N.N."/>
        </authorList>
    </citation>
    <scope>NUCLEOTIDE SEQUENCE [LARGE SCALE GENOMIC DNA]</scope>
    <source>
        <strain evidence="7 8">ATCC BAA-466</strain>
    </source>
</reference>
<dbReference type="GO" id="GO:0009007">
    <property type="term" value="F:site-specific DNA-methyltransferase (adenine-specific) activity"/>
    <property type="evidence" value="ECO:0007669"/>
    <property type="project" value="UniProtKB-EC"/>
</dbReference>
<proteinExistence type="predicted"/>
<dbReference type="PANTHER" id="PTHR33841:SF1">
    <property type="entry name" value="DNA METHYLTRANSFERASE A"/>
    <property type="match status" value="1"/>
</dbReference>
<evidence type="ECO:0000259" key="6">
    <source>
        <dbReference type="Pfam" id="PF07669"/>
    </source>
</evidence>
<name>A0A1G7RFI2_9LACT</name>
<dbReference type="Proteomes" id="UP000199708">
    <property type="component" value="Unassembled WGS sequence"/>
</dbReference>
<sequence>MNKNWHDKIVLNIEKLIIDNINQEGRMLWRDLVIKKNQLNYQIINSLAYLLKKSNGLKWKFEDEVLNSQFFTEHQEELNIFLKDKIQKIDLSNIYQLLLADDIVWNGEKYVYVVDKQHRDNLGAYYTPEDLSYFLTEKTFLTFLKNNKPSGIDTKSKEFLDWVSTLRVADLSVGSGVFLTSYLEVVKSHVSSNEQFISTVIENLYGSDVDPVALLISEFNISNKYNLDCSRLNLILGNPLLNECEGSNLEELASQNRFYNKSMSIIDKLSKINGFDIVLGNPPWEKIRFEERNFFSIFNPEISNVARKNERKILIDEYKEISPKNYAYYKEYKSDYDSVKKNLKSNPRLKYSLYGELNTYSLFYELSYNILNECGSVGLLVKSSMVKTPANGKLFRHLVDEKHLESVDIFINSEKIFPIDSREEFAFVISSKTNNKFFSLRSGIRNSDDYKDIQEIDITGDNLVKINPTNRMIPNCDNMKEFEFLLRVSKKFRTFDEVFPNVYFGRLVHLTNHSEHIGTKPEDGIPIYEGKFIERYDSMYSTYKGKSYEDRYKPKASSILQTNSKQIPESRYYINQNFWKKISKNYSDIFTIMWRSLTSTTNKRTMLATVLPFMPTAQSIQFLQANDEKKTIIILAIFNSVIFDYIVRLKMPGIDLTQSVIKDIPVPEIKDFDKIVTYKGYKTSIYEHIKVRIGWLYRNDPRVSDLFNSKVYAYKSSKIMECEKEIDELIAKLYQTNDEEIKRIASNFLAYYSNNK</sequence>
<dbReference type="PRINTS" id="PR00507">
    <property type="entry name" value="N12N6MTFRASE"/>
</dbReference>
<evidence type="ECO:0000256" key="1">
    <source>
        <dbReference type="ARBA" id="ARBA00011900"/>
    </source>
</evidence>
<dbReference type="PANTHER" id="PTHR33841">
    <property type="entry name" value="DNA METHYLTRANSFERASE YEEA-RELATED"/>
    <property type="match status" value="1"/>
</dbReference>
<dbReference type="SUPFAM" id="SSF53335">
    <property type="entry name" value="S-adenosyl-L-methionine-dependent methyltransferases"/>
    <property type="match status" value="1"/>
</dbReference>
<organism evidence="7 8">
    <name type="scientific">Facklamia miroungae</name>
    <dbReference type="NCBI Taxonomy" id="120956"/>
    <lineage>
        <taxon>Bacteria</taxon>
        <taxon>Bacillati</taxon>
        <taxon>Bacillota</taxon>
        <taxon>Bacilli</taxon>
        <taxon>Lactobacillales</taxon>
        <taxon>Aerococcaceae</taxon>
        <taxon>Facklamia</taxon>
    </lineage>
</organism>
<evidence type="ECO:0000256" key="3">
    <source>
        <dbReference type="ARBA" id="ARBA00022679"/>
    </source>
</evidence>
<feature type="domain" description="Type II methyltransferase M.TaqI-like" evidence="6">
    <location>
        <begin position="202"/>
        <end position="417"/>
    </location>
</feature>
<dbReference type="Gene3D" id="3.40.50.150">
    <property type="entry name" value="Vaccinia Virus protein VP39"/>
    <property type="match status" value="1"/>
</dbReference>
<keyword evidence="8" id="KW-1185">Reference proteome</keyword>
<dbReference type="OrthoDB" id="32195at2"/>
<dbReference type="EC" id="2.1.1.72" evidence="1"/>
<dbReference type="InterPro" id="IPR029063">
    <property type="entry name" value="SAM-dependent_MTases_sf"/>
</dbReference>
<comment type="catalytic activity">
    <reaction evidence="5">
        <text>a 2'-deoxyadenosine in DNA + S-adenosyl-L-methionine = an N(6)-methyl-2'-deoxyadenosine in DNA + S-adenosyl-L-homocysteine + H(+)</text>
        <dbReference type="Rhea" id="RHEA:15197"/>
        <dbReference type="Rhea" id="RHEA-COMP:12418"/>
        <dbReference type="Rhea" id="RHEA-COMP:12419"/>
        <dbReference type="ChEBI" id="CHEBI:15378"/>
        <dbReference type="ChEBI" id="CHEBI:57856"/>
        <dbReference type="ChEBI" id="CHEBI:59789"/>
        <dbReference type="ChEBI" id="CHEBI:90615"/>
        <dbReference type="ChEBI" id="CHEBI:90616"/>
        <dbReference type="EC" id="2.1.1.72"/>
    </reaction>
</comment>
<dbReference type="AlphaFoldDB" id="A0A1G7RFI2"/>
<dbReference type="Pfam" id="PF07669">
    <property type="entry name" value="Eco57I"/>
    <property type="match status" value="1"/>
</dbReference>
<accession>A0A1G7RFI2</accession>
<dbReference type="InterPro" id="IPR050953">
    <property type="entry name" value="N4_N6_ade-DNA_methylase"/>
</dbReference>
<evidence type="ECO:0000256" key="5">
    <source>
        <dbReference type="ARBA" id="ARBA00047942"/>
    </source>
</evidence>
<evidence type="ECO:0000313" key="7">
    <source>
        <dbReference type="EMBL" id="SDG08889.1"/>
    </source>
</evidence>
<evidence type="ECO:0000256" key="4">
    <source>
        <dbReference type="ARBA" id="ARBA00022691"/>
    </source>
</evidence>